<feature type="compositionally biased region" description="Polar residues" evidence="8">
    <location>
        <begin position="1"/>
        <end position="19"/>
    </location>
</feature>
<evidence type="ECO:0000256" key="3">
    <source>
        <dbReference type="ARBA" id="ARBA00022448"/>
    </source>
</evidence>
<organism evidence="10 11">
    <name type="scientific">Rothia mucilaginosa</name>
    <dbReference type="NCBI Taxonomy" id="43675"/>
    <lineage>
        <taxon>Bacteria</taxon>
        <taxon>Bacillati</taxon>
        <taxon>Actinomycetota</taxon>
        <taxon>Actinomycetes</taxon>
        <taxon>Micrococcales</taxon>
        <taxon>Micrococcaceae</taxon>
        <taxon>Rothia</taxon>
    </lineage>
</organism>
<dbReference type="GO" id="GO:0005886">
    <property type="term" value="C:plasma membrane"/>
    <property type="evidence" value="ECO:0007669"/>
    <property type="project" value="UniProtKB-SubCell"/>
</dbReference>
<evidence type="ECO:0000256" key="9">
    <source>
        <dbReference type="SAM" id="Phobius"/>
    </source>
</evidence>
<feature type="transmembrane region" description="Helical" evidence="9">
    <location>
        <begin position="193"/>
        <end position="217"/>
    </location>
</feature>
<dbReference type="InterPro" id="IPR037294">
    <property type="entry name" value="ABC_BtuC-like"/>
</dbReference>
<dbReference type="InterPro" id="IPR000522">
    <property type="entry name" value="ABC_transptr_permease_BtuC"/>
</dbReference>
<dbReference type="EMBL" id="CP023510">
    <property type="protein sequence ID" value="ATF62426.1"/>
    <property type="molecule type" value="Genomic_DNA"/>
</dbReference>
<evidence type="ECO:0000256" key="6">
    <source>
        <dbReference type="ARBA" id="ARBA00022989"/>
    </source>
</evidence>
<keyword evidence="4" id="KW-1003">Cell membrane</keyword>
<dbReference type="CDD" id="cd06550">
    <property type="entry name" value="TM_ABC_iron-siderophores_like"/>
    <property type="match status" value="1"/>
</dbReference>
<evidence type="ECO:0000256" key="2">
    <source>
        <dbReference type="ARBA" id="ARBA00007935"/>
    </source>
</evidence>
<feature type="region of interest" description="Disordered" evidence="8">
    <location>
        <begin position="1"/>
        <end position="27"/>
    </location>
</feature>
<protein>
    <submittedName>
        <fullName evidence="10">Iron ABC transporter permease</fullName>
    </submittedName>
</protein>
<dbReference type="SUPFAM" id="SSF81345">
    <property type="entry name" value="ABC transporter involved in vitamin B12 uptake, BtuC"/>
    <property type="match status" value="1"/>
</dbReference>
<reference evidence="11" key="1">
    <citation type="submission" date="2017-09" db="EMBL/GenBank/DDBJ databases">
        <title>FDA dAtabase for Regulatory Grade micrObial Sequences (FDA-ARGOS): Supporting development and validation of Infectious Disease Dx tests.</title>
        <authorList>
            <person name="Minogue T."/>
            <person name="Wolcott M."/>
            <person name="Wasieloski L."/>
            <person name="Aguilar W."/>
            <person name="Moore D."/>
            <person name="Tallon L."/>
            <person name="Sadzewicz L."/>
            <person name="Ott S."/>
            <person name="Zhao X."/>
            <person name="Nagaraj S."/>
            <person name="Vavikolanu K."/>
            <person name="Aluvathingal J."/>
            <person name="Nadendla S."/>
            <person name="Sichtig H."/>
        </authorList>
    </citation>
    <scope>NUCLEOTIDE SEQUENCE [LARGE SCALE GENOMIC DNA]</scope>
    <source>
        <strain evidence="11">FDAARGOS_369</strain>
    </source>
</reference>
<feature type="transmembrane region" description="Helical" evidence="9">
    <location>
        <begin position="151"/>
        <end position="181"/>
    </location>
</feature>
<feature type="transmembrane region" description="Helical" evidence="9">
    <location>
        <begin position="327"/>
        <end position="346"/>
    </location>
</feature>
<sequence length="380" mass="39905">MSTTTETASQATPNESTEANPEANPTGAPAATLVAKAEHRRSLFTSSYPLILLIALAILLGVAYLSLITGRYPLELDELFRILGKNWFGMDLKVYKPAENMLLTVRIPRLLAAGLIGAALAIAGATFQAVFRNPLVSPYLLGVSQGASVGAASAILLGVGTSIAIQGSALAGGLAAVLLTVSIPRLLKNQSTLMLVLSGVIVGGFGTAVLGALKFIANPETQLAQIVFWQMGSLQDVRAEALTQFALVAAPCILLLLAMRWRINILSLGDDEARTLGINLTRTRGITILLATLVTATSVCIGGPISWVGLVIPHLCRLLVGSDTTKLMPLSILMGASFMMFVDTLARSLTSAEVPLSVLTGFIGTPLYVALLLFGKVRVK</sequence>
<keyword evidence="7 9" id="KW-0472">Membrane</keyword>
<dbReference type="Pfam" id="PF01032">
    <property type="entry name" value="FecCD"/>
    <property type="match status" value="1"/>
</dbReference>
<keyword evidence="6 9" id="KW-1133">Transmembrane helix</keyword>
<evidence type="ECO:0000256" key="7">
    <source>
        <dbReference type="ARBA" id="ARBA00023136"/>
    </source>
</evidence>
<dbReference type="Proteomes" id="UP000218628">
    <property type="component" value="Chromosome"/>
</dbReference>
<name>A0A291DD55_9MICC</name>
<evidence type="ECO:0000256" key="4">
    <source>
        <dbReference type="ARBA" id="ARBA00022475"/>
    </source>
</evidence>
<keyword evidence="3" id="KW-0813">Transport</keyword>
<feature type="transmembrane region" description="Helical" evidence="9">
    <location>
        <begin position="286"/>
        <end position="307"/>
    </location>
</feature>
<comment type="similarity">
    <text evidence="2">Belongs to the binding-protein-dependent transport system permease family. FecCD subfamily.</text>
</comment>
<feature type="transmembrane region" description="Helical" evidence="9">
    <location>
        <begin position="110"/>
        <end position="131"/>
    </location>
</feature>
<accession>A0A291DD55</accession>
<gene>
    <name evidence="10" type="ORF">CO690_01530</name>
</gene>
<feature type="transmembrane region" description="Helical" evidence="9">
    <location>
        <begin position="358"/>
        <end position="377"/>
    </location>
</feature>
<evidence type="ECO:0000256" key="8">
    <source>
        <dbReference type="SAM" id="MobiDB-lite"/>
    </source>
</evidence>
<evidence type="ECO:0000313" key="11">
    <source>
        <dbReference type="Proteomes" id="UP000218628"/>
    </source>
</evidence>
<dbReference type="AlphaFoldDB" id="A0A291DD55"/>
<feature type="transmembrane region" description="Helical" evidence="9">
    <location>
        <begin position="48"/>
        <end position="67"/>
    </location>
</feature>
<feature type="transmembrane region" description="Helical" evidence="9">
    <location>
        <begin position="237"/>
        <end position="258"/>
    </location>
</feature>
<dbReference type="RefSeq" id="WP_096740662.1">
    <property type="nucleotide sequence ID" value="NZ_CP023510.1"/>
</dbReference>
<proteinExistence type="inferred from homology"/>
<dbReference type="Gene3D" id="1.10.3470.10">
    <property type="entry name" value="ABC transporter involved in vitamin B12 uptake, BtuC"/>
    <property type="match status" value="1"/>
</dbReference>
<evidence type="ECO:0000313" key="10">
    <source>
        <dbReference type="EMBL" id="ATF62426.1"/>
    </source>
</evidence>
<dbReference type="GO" id="GO:0033214">
    <property type="term" value="P:siderophore-iron import into cell"/>
    <property type="evidence" value="ECO:0007669"/>
    <property type="project" value="TreeGrafter"/>
</dbReference>
<dbReference type="PANTHER" id="PTHR30472:SF70">
    <property type="entry name" value="MOLYBDATE IMPORT SYSTEM PERMEASE PROTEIN MOLB"/>
    <property type="match status" value="1"/>
</dbReference>
<comment type="subcellular location">
    <subcellularLocation>
        <location evidence="1">Cell membrane</location>
        <topology evidence="1">Multi-pass membrane protein</topology>
    </subcellularLocation>
</comment>
<evidence type="ECO:0000256" key="5">
    <source>
        <dbReference type="ARBA" id="ARBA00022692"/>
    </source>
</evidence>
<evidence type="ECO:0000256" key="1">
    <source>
        <dbReference type="ARBA" id="ARBA00004651"/>
    </source>
</evidence>
<dbReference type="PANTHER" id="PTHR30472">
    <property type="entry name" value="FERRIC ENTEROBACTIN TRANSPORT SYSTEM PERMEASE PROTEIN"/>
    <property type="match status" value="1"/>
</dbReference>
<dbReference type="GO" id="GO:0022857">
    <property type="term" value="F:transmembrane transporter activity"/>
    <property type="evidence" value="ECO:0007669"/>
    <property type="project" value="InterPro"/>
</dbReference>
<keyword evidence="5 9" id="KW-0812">Transmembrane</keyword>